<name>A0A1G6I4G3_9BACT</name>
<reference evidence="7 9" key="1">
    <citation type="submission" date="2016-10" db="EMBL/GenBank/DDBJ databases">
        <authorList>
            <person name="de Groot N.N."/>
        </authorList>
    </citation>
    <scope>NUCLEOTIDE SEQUENCE [LARGE SCALE GENOMIC DNA]</scope>
    <source>
        <strain evidence="7 9">WG14</strain>
    </source>
</reference>
<dbReference type="PANTHER" id="PTHR15892">
    <property type="entry name" value="MITOCHONDRIAL RIBOSOMAL PROTEIN L30"/>
    <property type="match status" value="1"/>
</dbReference>
<dbReference type="CDD" id="cd01658">
    <property type="entry name" value="Ribosomal_L30"/>
    <property type="match status" value="1"/>
</dbReference>
<gene>
    <name evidence="5 8" type="primary">rpmD</name>
    <name evidence="8" type="ORF">E4650_02495</name>
    <name evidence="7" type="ORF">SAMN04488588_0240</name>
</gene>
<keyword evidence="4 5" id="KW-0687">Ribonucleoprotein</keyword>
<evidence type="ECO:0000313" key="8">
    <source>
        <dbReference type="EMBL" id="TGG89084.1"/>
    </source>
</evidence>
<evidence type="ECO:0000313" key="9">
    <source>
        <dbReference type="Proteomes" id="UP000199322"/>
    </source>
</evidence>
<evidence type="ECO:0000313" key="10">
    <source>
        <dbReference type="Proteomes" id="UP000297288"/>
    </source>
</evidence>
<dbReference type="Pfam" id="PF00327">
    <property type="entry name" value="Ribosomal_L30"/>
    <property type="match status" value="1"/>
</dbReference>
<dbReference type="EMBL" id="FMYV01000001">
    <property type="protein sequence ID" value="SDC01320.1"/>
    <property type="molecule type" value="Genomic_DNA"/>
</dbReference>
<comment type="subunit">
    <text evidence="2 5">Part of the 50S ribosomal subunit.</text>
</comment>
<evidence type="ECO:0000259" key="6">
    <source>
        <dbReference type="Pfam" id="PF00327"/>
    </source>
</evidence>
<dbReference type="PANTHER" id="PTHR15892:SF2">
    <property type="entry name" value="LARGE RIBOSOMAL SUBUNIT PROTEIN UL30M"/>
    <property type="match status" value="1"/>
</dbReference>
<evidence type="ECO:0000256" key="4">
    <source>
        <dbReference type="ARBA" id="ARBA00023274"/>
    </source>
</evidence>
<dbReference type="PIRSF" id="PIRSF002211">
    <property type="entry name" value="Ribosomal_L30_bac-type"/>
    <property type="match status" value="1"/>
</dbReference>
<dbReference type="EMBL" id="SRME01000001">
    <property type="protein sequence ID" value="TGG89084.1"/>
    <property type="molecule type" value="Genomic_DNA"/>
</dbReference>
<dbReference type="GO" id="GO:0003735">
    <property type="term" value="F:structural constituent of ribosome"/>
    <property type="evidence" value="ECO:0007669"/>
    <property type="project" value="InterPro"/>
</dbReference>
<dbReference type="Proteomes" id="UP000297288">
    <property type="component" value="Unassembled WGS sequence"/>
</dbReference>
<feature type="domain" description="Large ribosomal subunit protein uL30-like ferredoxin-like fold" evidence="6">
    <location>
        <begin position="4"/>
        <end position="54"/>
    </location>
</feature>
<dbReference type="HAMAP" id="MF_01371_B">
    <property type="entry name" value="Ribosomal_uL30_B"/>
    <property type="match status" value="1"/>
</dbReference>
<dbReference type="InterPro" id="IPR016082">
    <property type="entry name" value="Ribosomal_uL30_ferredoxin-like"/>
</dbReference>
<dbReference type="InterPro" id="IPR005996">
    <property type="entry name" value="Ribosomal_uL30_bac-type"/>
</dbReference>
<dbReference type="GO" id="GO:0006412">
    <property type="term" value="P:translation"/>
    <property type="evidence" value="ECO:0007669"/>
    <property type="project" value="UniProtKB-UniRule"/>
</dbReference>
<dbReference type="Gene3D" id="3.30.1390.20">
    <property type="entry name" value="Ribosomal protein L30, ferredoxin-like fold domain"/>
    <property type="match status" value="1"/>
</dbReference>
<evidence type="ECO:0000256" key="5">
    <source>
        <dbReference type="HAMAP-Rule" id="MF_01371"/>
    </source>
</evidence>
<comment type="similarity">
    <text evidence="1 5">Belongs to the universal ribosomal protein uL30 family.</text>
</comment>
<dbReference type="InterPro" id="IPR036919">
    <property type="entry name" value="Ribo_uL30_ferredoxin-like_sf"/>
</dbReference>
<evidence type="ECO:0000256" key="2">
    <source>
        <dbReference type="ARBA" id="ARBA00011838"/>
    </source>
</evidence>
<protein>
    <recommendedName>
        <fullName evidence="5">Large ribosomal subunit protein uL30</fullName>
    </recommendedName>
</protein>
<dbReference type="NCBIfam" id="TIGR01308">
    <property type="entry name" value="rpmD_bact"/>
    <property type="match status" value="1"/>
</dbReference>
<evidence type="ECO:0000256" key="3">
    <source>
        <dbReference type="ARBA" id="ARBA00022980"/>
    </source>
</evidence>
<keyword evidence="9" id="KW-1185">Reference proteome</keyword>
<proteinExistence type="inferred from homology"/>
<evidence type="ECO:0000256" key="1">
    <source>
        <dbReference type="ARBA" id="ARBA00007594"/>
    </source>
</evidence>
<sequence>MSKVKIKLVRGRAGKTKRQLATLDSLGLNKPGKEVVKEVNDAINGMIKKVKHLVAIEEIEE</sequence>
<dbReference type="OrthoDB" id="9812790at2"/>
<evidence type="ECO:0000313" key="7">
    <source>
        <dbReference type="EMBL" id="SDC01320.1"/>
    </source>
</evidence>
<dbReference type="RefSeq" id="WP_091402050.1">
    <property type="nucleotide sequence ID" value="NZ_FMYV01000001.1"/>
</dbReference>
<organism evidence="7 9">
    <name type="scientific">Geotoga petraea</name>
    <dbReference type="NCBI Taxonomy" id="28234"/>
    <lineage>
        <taxon>Bacteria</taxon>
        <taxon>Thermotogati</taxon>
        <taxon>Thermotogota</taxon>
        <taxon>Thermotogae</taxon>
        <taxon>Petrotogales</taxon>
        <taxon>Petrotogaceae</taxon>
        <taxon>Geotoga</taxon>
    </lineage>
</organism>
<dbReference type="Proteomes" id="UP000199322">
    <property type="component" value="Unassembled WGS sequence"/>
</dbReference>
<dbReference type="STRING" id="28234.SAMN04488588_0240"/>
<keyword evidence="3 5" id="KW-0689">Ribosomal protein</keyword>
<reference evidence="8 10" key="2">
    <citation type="submission" date="2019-04" db="EMBL/GenBank/DDBJ databases">
        <title>Draft genome sequence data and analysis of a Fermenting Bacterium, Geotoga petraea strain HO-Geo1, isolated from heavy-oil petroleum reservoir in Russia.</title>
        <authorList>
            <person name="Grouzdev D.S."/>
            <person name="Semenova E.M."/>
            <person name="Sokolova D.S."/>
            <person name="Tourova T.P."/>
            <person name="Poltaraus A.B."/>
            <person name="Nazina T.N."/>
        </authorList>
    </citation>
    <scope>NUCLEOTIDE SEQUENCE [LARGE SCALE GENOMIC DNA]</scope>
    <source>
        <strain evidence="8 10">HO-Geo1</strain>
    </source>
</reference>
<dbReference type="AlphaFoldDB" id="A0A1G6I4G3"/>
<dbReference type="SUPFAM" id="SSF55129">
    <property type="entry name" value="Ribosomal protein L30p/L7e"/>
    <property type="match status" value="1"/>
</dbReference>
<accession>A0A1G6I4G3</accession>
<dbReference type="GO" id="GO:0022625">
    <property type="term" value="C:cytosolic large ribosomal subunit"/>
    <property type="evidence" value="ECO:0007669"/>
    <property type="project" value="TreeGrafter"/>
</dbReference>